<feature type="non-terminal residue" evidence="1">
    <location>
        <position position="1"/>
    </location>
</feature>
<proteinExistence type="predicted"/>
<gene>
    <name evidence="1" type="ORF">LCGC14_2197130</name>
</gene>
<evidence type="ECO:0008006" key="2">
    <source>
        <dbReference type="Google" id="ProtNLM"/>
    </source>
</evidence>
<protein>
    <recommendedName>
        <fullName evidence="2">Tip attachment protein J domain-containing protein</fullName>
    </recommendedName>
</protein>
<dbReference type="AlphaFoldDB" id="A0A0F9DI12"/>
<comment type="caution">
    <text evidence="1">The sequence shown here is derived from an EMBL/GenBank/DDBJ whole genome shotgun (WGS) entry which is preliminary data.</text>
</comment>
<dbReference type="EMBL" id="LAZR01028875">
    <property type="protein sequence ID" value="KKL61254.1"/>
    <property type="molecule type" value="Genomic_DNA"/>
</dbReference>
<name>A0A0F9DI12_9ZZZZ</name>
<sequence>SDLTYDTTTFDSVKAALENYPSNFVLYNRQNILDLLKDIAWQSRCSIKLVNDIFYLTYLSTTPTPTETIEQNDILVDSLELGYTQTEDLVTKMVCTWETSGFQKEKHRIILKNNVAKYGIQEQDYDFYIYNYIDAVIKSATFWLIRYSNTWRKATFITPITKLNIETLDAITLEVSFISNDSITSIVESVVYDSANNGISFECWLPILAGTTTEYVFAFPASADSTETFQADLDVPQRYTVGSDLRQYNRTYNDPYNLKSGSVDRRFSRLGSYRPSDIGDKRPNLTVLNDIPPFSVLPTQGPGTPYYDQIELLNTDFEATTAITEIDIHTTIISDSETGKSCTLDTFFDRIDTIDDTDVLIVSATHSVVGEDDDTNEQIAQFHYRYYNGGEVPEDAAWGAGTAFLFNDT</sequence>
<evidence type="ECO:0000313" key="1">
    <source>
        <dbReference type="EMBL" id="KKL61254.1"/>
    </source>
</evidence>
<accession>A0A0F9DI12</accession>
<organism evidence="1">
    <name type="scientific">marine sediment metagenome</name>
    <dbReference type="NCBI Taxonomy" id="412755"/>
    <lineage>
        <taxon>unclassified sequences</taxon>
        <taxon>metagenomes</taxon>
        <taxon>ecological metagenomes</taxon>
    </lineage>
</organism>
<reference evidence="1" key="1">
    <citation type="journal article" date="2015" name="Nature">
        <title>Complex archaea that bridge the gap between prokaryotes and eukaryotes.</title>
        <authorList>
            <person name="Spang A."/>
            <person name="Saw J.H."/>
            <person name="Jorgensen S.L."/>
            <person name="Zaremba-Niedzwiedzka K."/>
            <person name="Martijn J."/>
            <person name="Lind A.E."/>
            <person name="van Eijk R."/>
            <person name="Schleper C."/>
            <person name="Guy L."/>
            <person name="Ettema T.J."/>
        </authorList>
    </citation>
    <scope>NUCLEOTIDE SEQUENCE</scope>
</reference>